<dbReference type="InterPro" id="IPR047246">
    <property type="entry name" value="ThrRS_anticodon"/>
</dbReference>
<feature type="domain" description="TGS" evidence="15">
    <location>
        <begin position="1"/>
        <end position="61"/>
    </location>
</feature>
<dbReference type="SMART" id="SM00863">
    <property type="entry name" value="tRNA_SAD"/>
    <property type="match status" value="1"/>
</dbReference>
<evidence type="ECO:0000259" key="14">
    <source>
        <dbReference type="PROSITE" id="PS50862"/>
    </source>
</evidence>
<reference evidence="16" key="1">
    <citation type="submission" date="2022-12" db="EMBL/GenBank/DDBJ databases">
        <authorList>
            <person name="Wang J."/>
        </authorList>
    </citation>
    <scope>NUCLEOTIDE SEQUENCE</scope>
    <source>
        <strain evidence="16">HY-45-18</strain>
    </source>
</reference>
<dbReference type="SUPFAM" id="SSF81271">
    <property type="entry name" value="TGS-like"/>
    <property type="match status" value="1"/>
</dbReference>
<dbReference type="Gene3D" id="3.30.930.10">
    <property type="entry name" value="Bira Bifunctional Protein, Domain 2"/>
    <property type="match status" value="1"/>
</dbReference>
<dbReference type="CDD" id="cd00860">
    <property type="entry name" value="ThrRS_anticodon"/>
    <property type="match status" value="1"/>
</dbReference>
<evidence type="ECO:0000256" key="12">
    <source>
        <dbReference type="ARBA" id="ARBA00049515"/>
    </source>
</evidence>
<dbReference type="Gene3D" id="3.30.980.10">
    <property type="entry name" value="Threonyl-trna Synthetase, Chain A, domain 2"/>
    <property type="match status" value="1"/>
</dbReference>
<evidence type="ECO:0000256" key="13">
    <source>
        <dbReference type="HAMAP-Rule" id="MF_00184"/>
    </source>
</evidence>
<keyword evidence="11 13" id="KW-0030">Aminoacyl-tRNA synthetase</keyword>
<feature type="binding site" evidence="13">
    <location>
        <position position="509"/>
    </location>
    <ligand>
        <name>Zn(2+)</name>
        <dbReference type="ChEBI" id="CHEBI:29105"/>
        <note>catalytic</note>
    </ligand>
</feature>
<dbReference type="InterPro" id="IPR012676">
    <property type="entry name" value="TGS-like"/>
</dbReference>
<dbReference type="Pfam" id="PF03129">
    <property type="entry name" value="HGTP_anticodon"/>
    <property type="match status" value="1"/>
</dbReference>
<evidence type="ECO:0000256" key="7">
    <source>
        <dbReference type="ARBA" id="ARBA00022833"/>
    </source>
</evidence>
<evidence type="ECO:0000256" key="5">
    <source>
        <dbReference type="ARBA" id="ARBA00022723"/>
    </source>
</evidence>
<accession>A0ABT4CUW6</accession>
<dbReference type="InterPro" id="IPR045864">
    <property type="entry name" value="aa-tRNA-synth_II/BPL/LPL"/>
</dbReference>
<dbReference type="SUPFAM" id="SSF55186">
    <property type="entry name" value="ThrRS/AlaRS common domain"/>
    <property type="match status" value="1"/>
</dbReference>
<dbReference type="SUPFAM" id="SSF52954">
    <property type="entry name" value="Class II aaRS ABD-related"/>
    <property type="match status" value="1"/>
</dbReference>
<dbReference type="Gene3D" id="3.30.54.20">
    <property type="match status" value="1"/>
</dbReference>
<keyword evidence="17" id="KW-1185">Reference proteome</keyword>
<keyword evidence="9 13" id="KW-0694">RNA-binding</keyword>
<comment type="subunit">
    <text evidence="13">Homodimer.</text>
</comment>
<feature type="domain" description="Aminoacyl-transfer RNA synthetases class-II family profile" evidence="14">
    <location>
        <begin position="266"/>
        <end position="532"/>
    </location>
</feature>
<keyword evidence="10 13" id="KW-0648">Protein biosynthesis</keyword>
<sequence length="638" mass="73566">MIKVTLKDGKVLEFEKGIKVSEIAFSISPSLRKKALGAKINGETVELMAEVNEDCNLEILTFEDADGRWILRHTGSHILAQAVRRLYPEVKLAIGPAIENGFYYDFDSNFSFTPEMLSDIEKEMKKIVKENIQLERFELPREEAIKFMKERNEDYKVELIEDLPEDAVISFYKQGDFVDLCAGPHVPSTKEVKAFKLLSVAGAYWRGNENNKMLQRIYGTAFTKKDELENYIHMLEEAKKRDHRKIGRELGLYDIKEEGPGFPFFYPKGMVIRNILEDFWRDEHKKAGYGEIKTPIILNEALWHQSGHWDHYKENMYFTKIDNENYAIKPMNCPGGILAYKSTLHSYRELPIRLGELGLVHRHEYSGALHGLMRVRCFTQDDAHIFMTKEQIKSEILGVIKMIDDFYKLFGFDYFVELSTRPEDSMGSDEEWEVATNGLIEALNAGGIQYKVNEGDGAFYGPKIDFHLKDCIGRTWQCGTVQLDLQMPERFDLAYVGADGEKHRPVMAHRVIFGSIERFIGILTEHYAGAFPTWLAPVQVKIMNITDNQQEYAVEIQKNLQEKGIRVELDLRNEKIGYKIREAQLQKIPYMLVLGDKEMNEKTIAVRSRKDGDLGSMSLEAFSEKIVKEVEEKINNLQ</sequence>
<keyword evidence="7 13" id="KW-0862">Zinc</keyword>
<dbReference type="Pfam" id="PF07973">
    <property type="entry name" value="tRNA_SAD"/>
    <property type="match status" value="1"/>
</dbReference>
<proteinExistence type="inferred from homology"/>
<keyword evidence="2 13" id="KW-0963">Cytoplasm</keyword>
<dbReference type="PANTHER" id="PTHR11451:SF44">
    <property type="entry name" value="THREONINE--TRNA LIGASE, CHLOROPLASTIC_MITOCHONDRIAL 2"/>
    <property type="match status" value="1"/>
</dbReference>
<dbReference type="InterPro" id="IPR002320">
    <property type="entry name" value="Thr-tRNA-ligase_IIa"/>
</dbReference>
<evidence type="ECO:0000256" key="2">
    <source>
        <dbReference type="ARBA" id="ARBA00022490"/>
    </source>
</evidence>
<comment type="subcellular location">
    <subcellularLocation>
        <location evidence="13">Cytoplasm</location>
    </subcellularLocation>
</comment>
<keyword evidence="5 13" id="KW-0479">Metal-binding</keyword>
<dbReference type="EMBL" id="JAPQER010000001">
    <property type="protein sequence ID" value="MCY6482771.1"/>
    <property type="molecule type" value="Genomic_DNA"/>
</dbReference>
<dbReference type="CDD" id="cd01667">
    <property type="entry name" value="TGS_ThrRS"/>
    <property type="match status" value="1"/>
</dbReference>
<dbReference type="HAMAP" id="MF_00184">
    <property type="entry name" value="Thr_tRNA_synth"/>
    <property type="match status" value="1"/>
</dbReference>
<feature type="binding site" evidence="13">
    <location>
        <position position="333"/>
    </location>
    <ligand>
        <name>Zn(2+)</name>
        <dbReference type="ChEBI" id="CHEBI:29105"/>
        <note>catalytic</note>
    </ligand>
</feature>
<dbReference type="SUPFAM" id="SSF55681">
    <property type="entry name" value="Class II aaRS and biotin synthetases"/>
    <property type="match status" value="1"/>
</dbReference>
<dbReference type="CDD" id="cd00771">
    <property type="entry name" value="ThrRS_core"/>
    <property type="match status" value="1"/>
</dbReference>
<comment type="caution">
    <text evidence="13">Lacks conserved residue(s) required for the propagation of feature annotation.</text>
</comment>
<evidence type="ECO:0000256" key="9">
    <source>
        <dbReference type="ARBA" id="ARBA00022884"/>
    </source>
</evidence>
<comment type="cofactor">
    <cofactor evidence="13">
        <name>Zn(2+)</name>
        <dbReference type="ChEBI" id="CHEBI:29105"/>
    </cofactor>
    <text evidence="13">Binds 1 zinc ion per subunit.</text>
</comment>
<dbReference type="InterPro" id="IPR004154">
    <property type="entry name" value="Anticodon-bd"/>
</dbReference>
<evidence type="ECO:0000256" key="8">
    <source>
        <dbReference type="ARBA" id="ARBA00022840"/>
    </source>
</evidence>
<feature type="binding site" evidence="13">
    <location>
        <position position="384"/>
    </location>
    <ligand>
        <name>Zn(2+)</name>
        <dbReference type="ChEBI" id="CHEBI:29105"/>
        <note>catalytic</note>
    </ligand>
</feature>
<keyword evidence="6 13" id="KW-0547">Nucleotide-binding</keyword>
<gene>
    <name evidence="13 16" type="primary">thrS</name>
    <name evidence="16" type="ORF">OW763_00165</name>
</gene>
<dbReference type="Gene3D" id="3.10.20.30">
    <property type="match status" value="1"/>
</dbReference>
<dbReference type="Gene3D" id="3.40.50.800">
    <property type="entry name" value="Anticodon-binding domain"/>
    <property type="match status" value="1"/>
</dbReference>
<evidence type="ECO:0000256" key="3">
    <source>
        <dbReference type="ARBA" id="ARBA00022555"/>
    </source>
</evidence>
<dbReference type="InterPro" id="IPR036621">
    <property type="entry name" value="Anticodon-bd_dom_sf"/>
</dbReference>
<protein>
    <recommendedName>
        <fullName evidence="13">Threonine--tRNA ligase</fullName>
        <ecNumber evidence="13">6.1.1.3</ecNumber>
    </recommendedName>
    <alternativeName>
        <fullName evidence="13">Threonyl-tRNA synthetase</fullName>
        <shortName evidence="13">ThrRS</shortName>
    </alternativeName>
</protein>
<dbReference type="PANTHER" id="PTHR11451">
    <property type="entry name" value="THREONINE-TRNA LIGASE"/>
    <property type="match status" value="1"/>
</dbReference>
<evidence type="ECO:0000256" key="10">
    <source>
        <dbReference type="ARBA" id="ARBA00022917"/>
    </source>
</evidence>
<evidence type="ECO:0000256" key="11">
    <source>
        <dbReference type="ARBA" id="ARBA00023146"/>
    </source>
</evidence>
<evidence type="ECO:0000256" key="4">
    <source>
        <dbReference type="ARBA" id="ARBA00022598"/>
    </source>
</evidence>
<dbReference type="EC" id="6.1.1.3" evidence="13"/>
<organism evidence="16 17">
    <name type="scientific">Clostridium aestuarii</name>
    <dbReference type="NCBI Taxonomy" id="338193"/>
    <lineage>
        <taxon>Bacteria</taxon>
        <taxon>Bacillati</taxon>
        <taxon>Bacillota</taxon>
        <taxon>Clostridia</taxon>
        <taxon>Eubacteriales</taxon>
        <taxon>Clostridiaceae</taxon>
        <taxon>Clostridium</taxon>
    </lineage>
</organism>
<keyword evidence="8 13" id="KW-0067">ATP-binding</keyword>
<keyword evidence="3 13" id="KW-0820">tRNA-binding</keyword>
<dbReference type="PROSITE" id="PS50862">
    <property type="entry name" value="AA_TRNA_LIGASE_II"/>
    <property type="match status" value="1"/>
</dbReference>
<dbReference type="InterPro" id="IPR018163">
    <property type="entry name" value="Thr/Ala-tRNA-synth_IIc_edit"/>
</dbReference>
<evidence type="ECO:0000259" key="15">
    <source>
        <dbReference type="PROSITE" id="PS51880"/>
    </source>
</evidence>
<dbReference type="InterPro" id="IPR002314">
    <property type="entry name" value="aa-tRNA-synt_IIb"/>
</dbReference>
<comment type="similarity">
    <text evidence="1 13">Belongs to the class-II aminoacyl-tRNA synthetase family.</text>
</comment>
<dbReference type="Pfam" id="PF00587">
    <property type="entry name" value="tRNA-synt_2b"/>
    <property type="match status" value="1"/>
</dbReference>
<dbReference type="NCBIfam" id="TIGR00418">
    <property type="entry name" value="thrS"/>
    <property type="match status" value="1"/>
</dbReference>
<dbReference type="InterPro" id="IPR033728">
    <property type="entry name" value="ThrRS_core"/>
</dbReference>
<evidence type="ECO:0000256" key="6">
    <source>
        <dbReference type="ARBA" id="ARBA00022741"/>
    </source>
</evidence>
<evidence type="ECO:0000313" key="17">
    <source>
        <dbReference type="Proteomes" id="UP001078443"/>
    </source>
</evidence>
<dbReference type="InterPro" id="IPR012947">
    <property type="entry name" value="tRNA_SAD"/>
</dbReference>
<comment type="caution">
    <text evidence="16">The sequence shown here is derived from an EMBL/GenBank/DDBJ whole genome shotgun (WGS) entry which is preliminary data.</text>
</comment>
<dbReference type="Pfam" id="PF02824">
    <property type="entry name" value="TGS"/>
    <property type="match status" value="1"/>
</dbReference>
<dbReference type="InterPro" id="IPR006195">
    <property type="entry name" value="aa-tRNA-synth_II"/>
</dbReference>
<dbReference type="GO" id="GO:0004829">
    <property type="term" value="F:threonine-tRNA ligase activity"/>
    <property type="evidence" value="ECO:0007669"/>
    <property type="project" value="UniProtKB-EC"/>
</dbReference>
<dbReference type="Proteomes" id="UP001078443">
    <property type="component" value="Unassembled WGS sequence"/>
</dbReference>
<dbReference type="PRINTS" id="PR01047">
    <property type="entry name" value="TRNASYNTHTHR"/>
</dbReference>
<dbReference type="InterPro" id="IPR004095">
    <property type="entry name" value="TGS"/>
</dbReference>
<dbReference type="RefSeq" id="WP_268039028.1">
    <property type="nucleotide sequence ID" value="NZ_JAPQER010000001.1"/>
</dbReference>
<name>A0ABT4CUW6_9CLOT</name>
<keyword evidence="4 13" id="KW-0436">Ligase</keyword>
<evidence type="ECO:0000313" key="16">
    <source>
        <dbReference type="EMBL" id="MCY6482771.1"/>
    </source>
</evidence>
<evidence type="ECO:0000256" key="1">
    <source>
        <dbReference type="ARBA" id="ARBA00008226"/>
    </source>
</evidence>
<comment type="catalytic activity">
    <reaction evidence="12 13">
        <text>tRNA(Thr) + L-threonine + ATP = L-threonyl-tRNA(Thr) + AMP + diphosphate + H(+)</text>
        <dbReference type="Rhea" id="RHEA:24624"/>
        <dbReference type="Rhea" id="RHEA-COMP:9670"/>
        <dbReference type="Rhea" id="RHEA-COMP:9704"/>
        <dbReference type="ChEBI" id="CHEBI:15378"/>
        <dbReference type="ChEBI" id="CHEBI:30616"/>
        <dbReference type="ChEBI" id="CHEBI:33019"/>
        <dbReference type="ChEBI" id="CHEBI:57926"/>
        <dbReference type="ChEBI" id="CHEBI:78442"/>
        <dbReference type="ChEBI" id="CHEBI:78534"/>
        <dbReference type="ChEBI" id="CHEBI:456215"/>
        <dbReference type="EC" id="6.1.1.3"/>
    </reaction>
</comment>
<dbReference type="PROSITE" id="PS51880">
    <property type="entry name" value="TGS"/>
    <property type="match status" value="1"/>
</dbReference>
<dbReference type="InterPro" id="IPR012675">
    <property type="entry name" value="Beta-grasp_dom_sf"/>
</dbReference>